<reference evidence="2" key="1">
    <citation type="submission" date="2025-08" db="UniProtKB">
        <authorList>
            <consortium name="Ensembl"/>
        </authorList>
    </citation>
    <scope>IDENTIFICATION</scope>
</reference>
<dbReference type="Ensembl" id="ENSMMNT00015011563.1">
    <property type="protein sequence ID" value="ENSMMNP00015010563.1"/>
    <property type="gene ID" value="ENSMMNG00015007828.1"/>
</dbReference>
<organism evidence="2 3">
    <name type="scientific">Monodon monoceros</name>
    <name type="common">Narwhal</name>
    <name type="synonym">Ceratodon monodon</name>
    <dbReference type="NCBI Taxonomy" id="40151"/>
    <lineage>
        <taxon>Eukaryota</taxon>
        <taxon>Metazoa</taxon>
        <taxon>Chordata</taxon>
        <taxon>Craniata</taxon>
        <taxon>Vertebrata</taxon>
        <taxon>Euteleostomi</taxon>
        <taxon>Mammalia</taxon>
        <taxon>Eutheria</taxon>
        <taxon>Laurasiatheria</taxon>
        <taxon>Artiodactyla</taxon>
        <taxon>Whippomorpha</taxon>
        <taxon>Cetacea</taxon>
        <taxon>Odontoceti</taxon>
        <taxon>Monodontidae</taxon>
        <taxon>Monodon</taxon>
    </lineage>
</organism>
<sequence>MLGPLTFKDVAIEFTEEEWECLDPAQRALYRDVMLENYRNLISVDISYMHVIKILQLKANTDRGEVFQTVMSERHERNEMKHFYLSDVQENMYDLVSQKRDEEIWQNLLSHLSPHSTPENPYRTEIILGCPEGSVFSVRWL</sequence>
<dbReference type="InterPro" id="IPR001909">
    <property type="entry name" value="KRAB"/>
</dbReference>
<protein>
    <recommendedName>
        <fullName evidence="1">KRAB domain-containing protein</fullName>
    </recommendedName>
</protein>
<dbReference type="SUPFAM" id="SSF109640">
    <property type="entry name" value="KRAB domain (Kruppel-associated box)"/>
    <property type="match status" value="1"/>
</dbReference>
<dbReference type="InterPro" id="IPR050169">
    <property type="entry name" value="Krueppel_C2H2_ZnF"/>
</dbReference>
<dbReference type="Pfam" id="PF01352">
    <property type="entry name" value="KRAB"/>
    <property type="match status" value="1"/>
</dbReference>
<dbReference type="SMART" id="SM00349">
    <property type="entry name" value="KRAB"/>
    <property type="match status" value="1"/>
</dbReference>
<dbReference type="AlphaFoldDB" id="A0A8C6B7E8"/>
<evidence type="ECO:0000259" key="1">
    <source>
        <dbReference type="PROSITE" id="PS50805"/>
    </source>
</evidence>
<keyword evidence="3" id="KW-1185">Reference proteome</keyword>
<name>A0A8C6B7E8_MONMO</name>
<dbReference type="GO" id="GO:0006355">
    <property type="term" value="P:regulation of DNA-templated transcription"/>
    <property type="evidence" value="ECO:0007669"/>
    <property type="project" value="InterPro"/>
</dbReference>
<dbReference type="GeneTree" id="ENSGT01140000282560"/>
<feature type="domain" description="KRAB" evidence="1">
    <location>
        <begin position="5"/>
        <end position="80"/>
    </location>
</feature>
<dbReference type="InterPro" id="IPR036051">
    <property type="entry name" value="KRAB_dom_sf"/>
</dbReference>
<dbReference type="PROSITE" id="PS50805">
    <property type="entry name" value="KRAB"/>
    <property type="match status" value="1"/>
</dbReference>
<evidence type="ECO:0000313" key="2">
    <source>
        <dbReference type="Ensembl" id="ENSMMNP00015010563.1"/>
    </source>
</evidence>
<proteinExistence type="predicted"/>
<dbReference type="CDD" id="cd07765">
    <property type="entry name" value="KRAB_A-box"/>
    <property type="match status" value="1"/>
</dbReference>
<accession>A0A8C6B7E8</accession>
<dbReference type="Gene3D" id="6.10.140.140">
    <property type="match status" value="1"/>
</dbReference>
<dbReference type="Proteomes" id="UP000694561">
    <property type="component" value="Unplaced"/>
</dbReference>
<reference evidence="2" key="2">
    <citation type="submission" date="2025-09" db="UniProtKB">
        <authorList>
            <consortium name="Ensembl"/>
        </authorList>
    </citation>
    <scope>IDENTIFICATION</scope>
</reference>
<evidence type="ECO:0000313" key="3">
    <source>
        <dbReference type="Proteomes" id="UP000694561"/>
    </source>
</evidence>
<dbReference type="PANTHER" id="PTHR23232:SF158">
    <property type="entry name" value="KRAB DOMAIN-CONTAINING PROTEIN 5"/>
    <property type="match status" value="1"/>
</dbReference>
<dbReference type="PANTHER" id="PTHR23232">
    <property type="entry name" value="KRAB DOMAIN C2H2 ZINC FINGER"/>
    <property type="match status" value="1"/>
</dbReference>